<gene>
    <name evidence="10 13" type="primary">katG</name>
    <name evidence="13" type="ORF">HT585_27325</name>
</gene>
<dbReference type="Gene3D" id="1.10.420.10">
    <property type="entry name" value="Peroxidase, domain 2"/>
    <property type="match status" value="2"/>
</dbReference>
<comment type="cofactor">
    <cofactor evidence="10">
        <name>heme b</name>
        <dbReference type="ChEBI" id="CHEBI:60344"/>
    </cofactor>
    <text evidence="10">Binds 1 heme b (iron(II)-protoporphyrin IX) group per dimer.</text>
</comment>
<dbReference type="NCBIfam" id="NF011635">
    <property type="entry name" value="PRK15061.1"/>
    <property type="match status" value="1"/>
</dbReference>
<dbReference type="EMBL" id="JABWDU010000010">
    <property type="protein sequence ID" value="NVD42586.1"/>
    <property type="molecule type" value="Genomic_DNA"/>
</dbReference>
<feature type="active site" description="Proton acceptor" evidence="10">
    <location>
        <position position="98"/>
    </location>
</feature>
<protein>
    <recommendedName>
        <fullName evidence="10 11">Catalase-peroxidase</fullName>
        <shortName evidence="10">CP</shortName>
        <ecNumber evidence="10 11">1.11.1.21</ecNumber>
    </recommendedName>
    <alternativeName>
        <fullName evidence="10">Peroxidase/catalase</fullName>
    </alternativeName>
</protein>
<evidence type="ECO:0000256" key="5">
    <source>
        <dbReference type="ARBA" id="ARBA00023004"/>
    </source>
</evidence>
<dbReference type="FunFam" id="1.10.420.10:FF:000004">
    <property type="entry name" value="Catalase-peroxidase"/>
    <property type="match status" value="1"/>
</dbReference>
<dbReference type="SUPFAM" id="SSF48113">
    <property type="entry name" value="Heme-dependent peroxidases"/>
    <property type="match status" value="2"/>
</dbReference>
<dbReference type="RefSeq" id="WP_176355949.1">
    <property type="nucleotide sequence ID" value="NZ_JABWDU010000010.1"/>
</dbReference>
<comment type="caution">
    <text evidence="13">The sequence shown here is derived from an EMBL/GenBank/DDBJ whole genome shotgun (WGS) entry which is preliminary data.</text>
</comment>
<dbReference type="EC" id="1.11.1.21" evidence="10 11"/>
<dbReference type="GO" id="GO:0020037">
    <property type="term" value="F:heme binding"/>
    <property type="evidence" value="ECO:0007669"/>
    <property type="project" value="InterPro"/>
</dbReference>
<dbReference type="NCBIfam" id="TIGR00198">
    <property type="entry name" value="cat_per_HPI"/>
    <property type="match status" value="1"/>
</dbReference>
<dbReference type="AlphaFoldDB" id="A0A7Y6UQI7"/>
<reference evidence="13 14" key="1">
    <citation type="submission" date="2020-06" db="EMBL/GenBank/DDBJ databases">
        <authorList>
            <person name="Grouzdev D.S."/>
        </authorList>
    </citation>
    <scope>NUCLEOTIDE SEQUENCE [LARGE SCALE GENOMIC DNA]</scope>
    <source>
        <strain evidence="13 14">HO-A22</strain>
    </source>
</reference>
<comment type="PTM">
    <text evidence="10">Formation of the three residue Trp-Tyr-Met cross-link is important for the catalase, but not the peroxidase activity of the enzyme.</text>
</comment>
<evidence type="ECO:0000256" key="1">
    <source>
        <dbReference type="ARBA" id="ARBA00022559"/>
    </source>
</evidence>
<dbReference type="Gene3D" id="1.10.520.10">
    <property type="match status" value="2"/>
</dbReference>
<feature type="domain" description="Plant heme peroxidase family profile" evidence="12">
    <location>
        <begin position="149"/>
        <end position="425"/>
    </location>
</feature>
<comment type="subunit">
    <text evidence="10">Homodimer or homotetramer.</text>
</comment>
<evidence type="ECO:0000313" key="13">
    <source>
        <dbReference type="EMBL" id="NVD42586.1"/>
    </source>
</evidence>
<comment type="catalytic activity">
    <reaction evidence="7 10 11">
        <text>2 H2O2 = O2 + 2 H2O</text>
        <dbReference type="Rhea" id="RHEA:20309"/>
        <dbReference type="ChEBI" id="CHEBI:15377"/>
        <dbReference type="ChEBI" id="CHEBI:15379"/>
        <dbReference type="ChEBI" id="CHEBI:16240"/>
        <dbReference type="EC" id="1.11.1.21"/>
    </reaction>
</comment>
<evidence type="ECO:0000256" key="3">
    <source>
        <dbReference type="ARBA" id="ARBA00022723"/>
    </source>
</evidence>
<accession>A0A7Y6UQI7</accession>
<comment type="caution">
    <text evidence="10">Lacks conserved residue(s) required for the propagation of feature annotation.</text>
</comment>
<dbReference type="PRINTS" id="PR00460">
    <property type="entry name" value="BPEROXIDASE"/>
</dbReference>
<name>A0A7Y6UQI7_9HYPH</name>
<keyword evidence="6 10" id="KW-0376">Hydrogen peroxide</keyword>
<dbReference type="PROSITE" id="PS00436">
    <property type="entry name" value="PEROXIDASE_2"/>
    <property type="match status" value="1"/>
</dbReference>
<comment type="catalytic activity">
    <reaction evidence="8 10 11">
        <text>H2O2 + AH2 = A + 2 H2O</text>
        <dbReference type="Rhea" id="RHEA:30275"/>
        <dbReference type="ChEBI" id="CHEBI:13193"/>
        <dbReference type="ChEBI" id="CHEBI:15377"/>
        <dbReference type="ChEBI" id="CHEBI:16240"/>
        <dbReference type="ChEBI" id="CHEBI:17499"/>
        <dbReference type="EC" id="1.11.1.21"/>
    </reaction>
</comment>
<dbReference type="HAMAP" id="MF_01961">
    <property type="entry name" value="Catal_peroxid"/>
    <property type="match status" value="1"/>
</dbReference>
<evidence type="ECO:0000256" key="2">
    <source>
        <dbReference type="ARBA" id="ARBA00022617"/>
    </source>
</evidence>
<dbReference type="PRINTS" id="PR00458">
    <property type="entry name" value="PEROXIDASE"/>
</dbReference>
<dbReference type="PROSITE" id="PS50873">
    <property type="entry name" value="PEROXIDASE_4"/>
    <property type="match status" value="1"/>
</dbReference>
<proteinExistence type="inferred from homology"/>
<organism evidence="13 14">
    <name type="scientific">Ensifer oleiphilus</name>
    <dbReference type="NCBI Taxonomy" id="2742698"/>
    <lineage>
        <taxon>Bacteria</taxon>
        <taxon>Pseudomonadati</taxon>
        <taxon>Pseudomonadota</taxon>
        <taxon>Alphaproteobacteria</taxon>
        <taxon>Hyphomicrobiales</taxon>
        <taxon>Rhizobiaceae</taxon>
        <taxon>Sinorhizobium/Ensifer group</taxon>
        <taxon>Ensifer</taxon>
    </lineage>
</organism>
<dbReference type="GO" id="GO:0005829">
    <property type="term" value="C:cytosol"/>
    <property type="evidence" value="ECO:0007669"/>
    <property type="project" value="TreeGrafter"/>
</dbReference>
<dbReference type="PANTHER" id="PTHR30555">
    <property type="entry name" value="HYDROPEROXIDASE I, BIFUNCTIONAL CATALASE-PEROXIDASE"/>
    <property type="match status" value="1"/>
</dbReference>
<evidence type="ECO:0000256" key="10">
    <source>
        <dbReference type="HAMAP-Rule" id="MF_01961"/>
    </source>
</evidence>
<dbReference type="GO" id="GO:0070301">
    <property type="term" value="P:cellular response to hydrogen peroxide"/>
    <property type="evidence" value="ECO:0007669"/>
    <property type="project" value="TreeGrafter"/>
</dbReference>
<evidence type="ECO:0000256" key="4">
    <source>
        <dbReference type="ARBA" id="ARBA00023002"/>
    </source>
</evidence>
<feature type="cross-link" description="Tryptophyl-tyrosyl-methioninium (Tyr-Met) (with Trp-97)" evidence="10">
    <location>
        <begin position="225"/>
        <end position="251"/>
    </location>
</feature>
<dbReference type="Pfam" id="PF00141">
    <property type="entry name" value="peroxidase"/>
    <property type="match status" value="2"/>
</dbReference>
<keyword evidence="3 10" id="KW-0479">Metal-binding</keyword>
<keyword evidence="1 10" id="KW-0575">Peroxidase</keyword>
<keyword evidence="14" id="KW-1185">Reference proteome</keyword>
<evidence type="ECO:0000259" key="12">
    <source>
        <dbReference type="PROSITE" id="PS50873"/>
    </source>
</evidence>
<sequence>MDTKTNPAGKCPVMHGGATALGNSVVEWWPNALNLDILHQHDSKTNPLGKGFNYREELKKLDVEALKSDLRALMTDSQEWWPADWGSYVGMMARVTWHAAGSYRAADGRGGANTGNQRFAPLNSWPDNVNTDKGRRLLWPIKKKYGNKISWADLIALAGTIAYDVAGLKTFGFAFGREDIWAPEKDVYWGDEKQWLAPSDGRYGDVSKPETLENPLAAVQMGLIYVNPEGVNGRSDPLATAAQMRETFARMGMDDEETVALTAGGHTIGKSHGNGNPGDLSPDPEAAGPEFQGLGWVNTKGRGIGRNTVVSGIEGAWTSEPTKWDNGFFEMLFKHEWTLTHSPAGASQWAPITIAEEDKPVDVEDPSIRTIPMMTDADMALKVDPIYREIALRFSNDFEAFSETFARAWFKLTHRDMGPKSRYLGPDVPAEDLVWQDPIPTGRKDYDIGGVKAKIAASGLSVSDLVATAWDSARTFRGSDFRGGANGARIRLAPQKDWEGNEPARLARVLSVLEPIAQASGASLADVIVLAGNYGVEQAAKAAGFDIEVPFAAGRGDATAEQTDADGFAPLEPLADGFRNWQKKDYVVSAEELLLDRAQLMGLTAPEMTALVGGLRVIGTNHAGTAHGVFTSHIGALTTDFFATLTDMRYSWVPTGNNLYEIRDRKTGATKYTATRVDLVFGSNSVLRAYAEVYAQDDNKEKFVKDFVAAWTKVMNADRFDLAA</sequence>
<dbReference type="GO" id="GO:0042744">
    <property type="term" value="P:hydrogen peroxide catabolic process"/>
    <property type="evidence" value="ECO:0007669"/>
    <property type="project" value="UniProtKB-KW"/>
</dbReference>
<dbReference type="GO" id="GO:0004096">
    <property type="term" value="F:catalase activity"/>
    <property type="evidence" value="ECO:0007669"/>
    <property type="project" value="UniProtKB-UniRule"/>
</dbReference>
<dbReference type="FunFam" id="1.10.520.10:FF:000002">
    <property type="entry name" value="Catalase-peroxidase"/>
    <property type="match status" value="1"/>
</dbReference>
<keyword evidence="5 10" id="KW-0408">Iron</keyword>
<dbReference type="PANTHER" id="PTHR30555:SF6">
    <property type="entry name" value="CATALASE-PEROXIDASE"/>
    <property type="match status" value="1"/>
</dbReference>
<feature type="site" description="Transition state stabilizer" evidence="10">
    <location>
        <position position="94"/>
    </location>
</feature>
<keyword evidence="4 10" id="KW-0560">Oxidoreductase</keyword>
<evidence type="ECO:0000256" key="8">
    <source>
        <dbReference type="ARBA" id="ARBA00051651"/>
    </source>
</evidence>
<evidence type="ECO:0000313" key="14">
    <source>
        <dbReference type="Proteomes" id="UP000520198"/>
    </source>
</evidence>
<dbReference type="GO" id="GO:0046872">
    <property type="term" value="F:metal ion binding"/>
    <property type="evidence" value="ECO:0007669"/>
    <property type="project" value="UniProtKB-KW"/>
</dbReference>
<evidence type="ECO:0000256" key="9">
    <source>
        <dbReference type="ARBA" id="ARBA00060838"/>
    </source>
</evidence>
<comment type="function">
    <text evidence="10">Bifunctional enzyme with both catalase and broad-spectrum peroxidase activity.</text>
</comment>
<dbReference type="InterPro" id="IPR000763">
    <property type="entry name" value="Catalase_peroxidase"/>
</dbReference>
<evidence type="ECO:0000256" key="6">
    <source>
        <dbReference type="ARBA" id="ARBA00023324"/>
    </source>
</evidence>
<evidence type="ECO:0000256" key="11">
    <source>
        <dbReference type="RuleBase" id="RU003451"/>
    </source>
</evidence>
<dbReference type="InterPro" id="IPR010255">
    <property type="entry name" value="Haem_peroxidase_sf"/>
</dbReference>
<comment type="similarity">
    <text evidence="9 10 11">Belongs to the peroxidase family. Peroxidase/catalase subfamily.</text>
</comment>
<keyword evidence="2 10" id="KW-0349">Heme</keyword>
<evidence type="ECO:0000256" key="7">
    <source>
        <dbReference type="ARBA" id="ARBA00049145"/>
    </source>
</evidence>
<feature type="binding site" description="axial binding residue" evidence="10">
    <location>
        <position position="266"/>
    </location>
    <ligand>
        <name>heme b</name>
        <dbReference type="ChEBI" id="CHEBI:60344"/>
    </ligand>
    <ligandPart>
        <name>Fe</name>
        <dbReference type="ChEBI" id="CHEBI:18248"/>
    </ligandPart>
</feature>
<dbReference type="InterPro" id="IPR002016">
    <property type="entry name" value="Haem_peroxidase"/>
</dbReference>
<dbReference type="InterPro" id="IPR019794">
    <property type="entry name" value="Peroxidases_AS"/>
</dbReference>
<dbReference type="Proteomes" id="UP000520198">
    <property type="component" value="Unassembled WGS sequence"/>
</dbReference>